<feature type="compositionally biased region" description="Basic residues" evidence="1">
    <location>
        <begin position="393"/>
        <end position="404"/>
    </location>
</feature>
<feature type="transmembrane region" description="Helical" evidence="2">
    <location>
        <begin position="53"/>
        <end position="79"/>
    </location>
</feature>
<feature type="transmembrane region" description="Helical" evidence="2">
    <location>
        <begin position="25"/>
        <end position="46"/>
    </location>
</feature>
<name>A0A1V9YX26_9STRA</name>
<protein>
    <recommendedName>
        <fullName evidence="5">Transmembrane protein</fullName>
    </recommendedName>
</protein>
<evidence type="ECO:0000313" key="4">
    <source>
        <dbReference type="Proteomes" id="UP000243217"/>
    </source>
</evidence>
<keyword evidence="2" id="KW-1133">Transmembrane helix</keyword>
<evidence type="ECO:0000256" key="1">
    <source>
        <dbReference type="SAM" id="MobiDB-lite"/>
    </source>
</evidence>
<organism evidence="3 4">
    <name type="scientific">Thraustotheca clavata</name>
    <dbReference type="NCBI Taxonomy" id="74557"/>
    <lineage>
        <taxon>Eukaryota</taxon>
        <taxon>Sar</taxon>
        <taxon>Stramenopiles</taxon>
        <taxon>Oomycota</taxon>
        <taxon>Saprolegniomycetes</taxon>
        <taxon>Saprolegniales</taxon>
        <taxon>Achlyaceae</taxon>
        <taxon>Thraustotheca</taxon>
    </lineage>
</organism>
<reference evidence="3 4" key="1">
    <citation type="journal article" date="2014" name="Genome Biol. Evol.">
        <title>The secreted proteins of Achlya hypogyna and Thraustotheca clavata identify the ancestral oomycete secretome and reveal gene acquisitions by horizontal gene transfer.</title>
        <authorList>
            <person name="Misner I."/>
            <person name="Blouin N."/>
            <person name="Leonard G."/>
            <person name="Richards T.A."/>
            <person name="Lane C.E."/>
        </authorList>
    </citation>
    <scope>NUCLEOTIDE SEQUENCE [LARGE SCALE GENOMIC DNA]</scope>
    <source>
        <strain evidence="3 4">ATCC 34112</strain>
    </source>
</reference>
<accession>A0A1V9YX26</accession>
<dbReference type="Proteomes" id="UP000243217">
    <property type="component" value="Unassembled WGS sequence"/>
</dbReference>
<sequence length="495" mass="58229">MSSGQLLRPDAAVAFNEHPLSNLSLWNLIAWPFQLLTYLSFLYIIGHFIWTGIGILILCLCCLLALVLGIPVAIASLWFDVNAASCLYEASFYHKILFCWVKVDVYLHNTVCYTSQRIPLRCEEEEAISLLEHSNQSRLIDNATVSGISRLVYYMVIVRIGLDLMALPWLQLVFWSATVNAPILARMSASFLRYSTDPTPDPTFVLFGYEWLWDFRPIVNVLGIIVMWLKMSDRRSRRSRSRDRYQSSSEDEDARERRRHREKGSRMWKVVNSDDESNESSSSSTDRRHEKRLAKKEKKHKKDKKHKKHKKSSKAVNQNDYGKYGILKESDFHTKTVSFQAWLGDVKKIPDFSGPKYEAMELFREYMEDYNTATFPHEKYYDIEKYESKKYRKQQLKRSKHKKSSQSIEEIESAHSQKMREKAEAEKRDFELIMKTMDKDKIADMRRQQQLRDQMQMHFKTGNNEEARRLESLLTKKEEKKRDEEFIPDTGRGAF</sequence>
<proteinExistence type="predicted"/>
<feature type="compositionally biased region" description="Basic and acidic residues" evidence="1">
    <location>
        <begin position="412"/>
        <end position="426"/>
    </location>
</feature>
<evidence type="ECO:0008006" key="5">
    <source>
        <dbReference type="Google" id="ProtNLM"/>
    </source>
</evidence>
<dbReference type="STRING" id="74557.A0A1V9YX26"/>
<feature type="compositionally biased region" description="Basic residues" evidence="1">
    <location>
        <begin position="289"/>
        <end position="313"/>
    </location>
</feature>
<keyword evidence="4" id="KW-1185">Reference proteome</keyword>
<dbReference type="PANTHER" id="PTHR34689:SF1">
    <property type="entry name" value="NUCLEIC ACID-BINDING PROTEIN"/>
    <property type="match status" value="1"/>
</dbReference>
<evidence type="ECO:0000256" key="2">
    <source>
        <dbReference type="SAM" id="Phobius"/>
    </source>
</evidence>
<dbReference type="AlphaFoldDB" id="A0A1V9YX26"/>
<gene>
    <name evidence="3" type="ORF">THRCLA_09438</name>
</gene>
<dbReference type="PANTHER" id="PTHR34689">
    <property type="entry name" value="NUCLEIC ACID-BINDING PROTEIN"/>
    <property type="match status" value="1"/>
</dbReference>
<keyword evidence="2" id="KW-0472">Membrane</keyword>
<evidence type="ECO:0000313" key="3">
    <source>
        <dbReference type="EMBL" id="OQR90090.1"/>
    </source>
</evidence>
<keyword evidence="2" id="KW-0812">Transmembrane</keyword>
<feature type="region of interest" description="Disordered" evidence="1">
    <location>
        <begin position="239"/>
        <end position="318"/>
    </location>
</feature>
<feature type="region of interest" description="Disordered" evidence="1">
    <location>
        <begin position="393"/>
        <end position="426"/>
    </location>
</feature>
<feature type="region of interest" description="Disordered" evidence="1">
    <location>
        <begin position="446"/>
        <end position="495"/>
    </location>
</feature>
<dbReference type="OrthoDB" id="2538345at2759"/>
<dbReference type="EMBL" id="JNBS01002595">
    <property type="protein sequence ID" value="OQR90090.1"/>
    <property type="molecule type" value="Genomic_DNA"/>
</dbReference>
<feature type="compositionally biased region" description="Basic and acidic residues" evidence="1">
    <location>
        <begin position="463"/>
        <end position="485"/>
    </location>
</feature>
<comment type="caution">
    <text evidence="3">The sequence shown here is derived from an EMBL/GenBank/DDBJ whole genome shotgun (WGS) entry which is preliminary data.</text>
</comment>